<evidence type="ECO:0008006" key="10">
    <source>
        <dbReference type="Google" id="ProtNLM"/>
    </source>
</evidence>
<keyword evidence="3" id="KW-0731">Sigma factor</keyword>
<feature type="domain" description="RNA polymerase sigma-70 region 2" evidence="6">
    <location>
        <begin position="15"/>
        <end position="79"/>
    </location>
</feature>
<dbReference type="InterPro" id="IPR007627">
    <property type="entry name" value="RNA_pol_sigma70_r2"/>
</dbReference>
<comment type="similarity">
    <text evidence="1">Belongs to the sigma-70 factor family. ECF subfamily.</text>
</comment>
<dbReference type="InterPro" id="IPR039425">
    <property type="entry name" value="RNA_pol_sigma-70-like"/>
</dbReference>
<evidence type="ECO:0000259" key="7">
    <source>
        <dbReference type="Pfam" id="PF08281"/>
    </source>
</evidence>
<dbReference type="InterPro" id="IPR013325">
    <property type="entry name" value="RNA_pol_sigma_r2"/>
</dbReference>
<dbReference type="GO" id="GO:0016987">
    <property type="term" value="F:sigma factor activity"/>
    <property type="evidence" value="ECO:0007669"/>
    <property type="project" value="UniProtKB-KW"/>
</dbReference>
<evidence type="ECO:0000259" key="6">
    <source>
        <dbReference type="Pfam" id="PF04542"/>
    </source>
</evidence>
<evidence type="ECO:0000256" key="3">
    <source>
        <dbReference type="ARBA" id="ARBA00023082"/>
    </source>
</evidence>
<dbReference type="InterPro" id="IPR014284">
    <property type="entry name" value="RNA_pol_sigma-70_dom"/>
</dbReference>
<dbReference type="STRING" id="1817824.A2751_02050"/>
<comment type="caution">
    <text evidence="8">The sequence shown here is derived from an EMBL/GenBank/DDBJ whole genome shotgun (WGS) entry which is preliminary data.</text>
</comment>
<dbReference type="GO" id="GO:0006352">
    <property type="term" value="P:DNA-templated transcription initiation"/>
    <property type="evidence" value="ECO:0007669"/>
    <property type="project" value="InterPro"/>
</dbReference>
<evidence type="ECO:0000256" key="5">
    <source>
        <dbReference type="ARBA" id="ARBA00023163"/>
    </source>
</evidence>
<evidence type="ECO:0000313" key="9">
    <source>
        <dbReference type="Proteomes" id="UP000176864"/>
    </source>
</evidence>
<dbReference type="Pfam" id="PF04542">
    <property type="entry name" value="Sigma70_r2"/>
    <property type="match status" value="1"/>
</dbReference>
<keyword evidence="5" id="KW-0804">Transcription</keyword>
<dbReference type="PANTHER" id="PTHR43133:SF52">
    <property type="entry name" value="ECF RNA POLYMERASE SIGMA FACTOR SIGL"/>
    <property type="match status" value="1"/>
</dbReference>
<sequence length="168" mass="19802">MDQDQMQKEKFLESYDSYADAIFRYCLIRVYDREKARDLTQDVFIRAWDYIVSGKEVEHWKAFLYRIATNLIIDNARRKHELISLETLMETGFDPGKDDRSHVDDYIDGQKAVAAINDLGEIYREPVYLRYVEDMSPAEIAEITGVSENVVSVRIHRGLYQLKRKLKQ</sequence>
<dbReference type="SUPFAM" id="SSF88659">
    <property type="entry name" value="Sigma3 and sigma4 domains of RNA polymerase sigma factors"/>
    <property type="match status" value="1"/>
</dbReference>
<evidence type="ECO:0000256" key="2">
    <source>
        <dbReference type="ARBA" id="ARBA00023015"/>
    </source>
</evidence>
<evidence type="ECO:0000256" key="1">
    <source>
        <dbReference type="ARBA" id="ARBA00010641"/>
    </source>
</evidence>
<proteinExistence type="inferred from homology"/>
<keyword evidence="2" id="KW-0805">Transcription regulation</keyword>
<evidence type="ECO:0000256" key="4">
    <source>
        <dbReference type="ARBA" id="ARBA00023125"/>
    </source>
</evidence>
<organism evidence="8 9">
    <name type="scientific">Candidatus Doudnabacteria bacterium RIFCSPHIGHO2_01_FULL_46_14</name>
    <dbReference type="NCBI Taxonomy" id="1817824"/>
    <lineage>
        <taxon>Bacteria</taxon>
        <taxon>Candidatus Doudnaibacteriota</taxon>
    </lineage>
</organism>
<evidence type="ECO:0000313" key="8">
    <source>
        <dbReference type="EMBL" id="OGE77810.1"/>
    </source>
</evidence>
<dbReference type="Gene3D" id="1.10.10.10">
    <property type="entry name" value="Winged helix-like DNA-binding domain superfamily/Winged helix DNA-binding domain"/>
    <property type="match status" value="1"/>
</dbReference>
<dbReference type="Proteomes" id="UP000176864">
    <property type="component" value="Unassembled WGS sequence"/>
</dbReference>
<dbReference type="CDD" id="cd06171">
    <property type="entry name" value="Sigma70_r4"/>
    <property type="match status" value="1"/>
</dbReference>
<gene>
    <name evidence="8" type="ORF">A2751_02050</name>
</gene>
<dbReference type="InterPro" id="IPR013324">
    <property type="entry name" value="RNA_pol_sigma_r3/r4-like"/>
</dbReference>
<dbReference type="Gene3D" id="1.10.1740.10">
    <property type="match status" value="1"/>
</dbReference>
<reference evidence="8 9" key="1">
    <citation type="journal article" date="2016" name="Nat. Commun.">
        <title>Thousands of microbial genomes shed light on interconnected biogeochemical processes in an aquifer system.</title>
        <authorList>
            <person name="Anantharaman K."/>
            <person name="Brown C.T."/>
            <person name="Hug L.A."/>
            <person name="Sharon I."/>
            <person name="Castelle C.J."/>
            <person name="Probst A.J."/>
            <person name="Thomas B.C."/>
            <person name="Singh A."/>
            <person name="Wilkins M.J."/>
            <person name="Karaoz U."/>
            <person name="Brodie E.L."/>
            <person name="Williams K.H."/>
            <person name="Hubbard S.S."/>
            <person name="Banfield J.F."/>
        </authorList>
    </citation>
    <scope>NUCLEOTIDE SEQUENCE [LARGE SCALE GENOMIC DNA]</scope>
</reference>
<dbReference type="EMBL" id="MFEK01000016">
    <property type="protein sequence ID" value="OGE77810.1"/>
    <property type="molecule type" value="Genomic_DNA"/>
</dbReference>
<name>A0A1F5NK79_9BACT</name>
<feature type="domain" description="RNA polymerase sigma factor 70 region 4 type 2" evidence="7">
    <location>
        <begin position="113"/>
        <end position="162"/>
    </location>
</feature>
<keyword evidence="4" id="KW-0238">DNA-binding</keyword>
<dbReference type="GO" id="GO:0003677">
    <property type="term" value="F:DNA binding"/>
    <property type="evidence" value="ECO:0007669"/>
    <property type="project" value="UniProtKB-KW"/>
</dbReference>
<dbReference type="PANTHER" id="PTHR43133">
    <property type="entry name" value="RNA POLYMERASE ECF-TYPE SIGMA FACTO"/>
    <property type="match status" value="1"/>
</dbReference>
<dbReference type="InterPro" id="IPR036388">
    <property type="entry name" value="WH-like_DNA-bd_sf"/>
</dbReference>
<dbReference type="NCBIfam" id="TIGR02937">
    <property type="entry name" value="sigma70-ECF"/>
    <property type="match status" value="1"/>
</dbReference>
<accession>A0A1F5NK79</accession>
<dbReference type="Pfam" id="PF08281">
    <property type="entry name" value="Sigma70_r4_2"/>
    <property type="match status" value="1"/>
</dbReference>
<dbReference type="InterPro" id="IPR013249">
    <property type="entry name" value="RNA_pol_sigma70_r4_t2"/>
</dbReference>
<dbReference type="SUPFAM" id="SSF88946">
    <property type="entry name" value="Sigma2 domain of RNA polymerase sigma factors"/>
    <property type="match status" value="1"/>
</dbReference>
<protein>
    <recommendedName>
        <fullName evidence="10">RNA polymerase sigma factor</fullName>
    </recommendedName>
</protein>
<dbReference type="AlphaFoldDB" id="A0A1F5NK79"/>